<gene>
    <name evidence="1" type="ORF">NDI56_21290</name>
</gene>
<accession>A0ABU2FI49</accession>
<comment type="caution">
    <text evidence="1">The sequence shown here is derived from an EMBL/GenBank/DDBJ whole genome shotgun (WGS) entry which is preliminary data.</text>
</comment>
<dbReference type="InterPro" id="IPR012340">
    <property type="entry name" value="NA-bd_OB-fold"/>
</dbReference>
<sequence length="531" mass="57498">MSVNTNSDVASRAANISGEFETIGVDMSPASVEEQMESMTAFKVPVDDAQVAVVRKLIDEFDLSDDDVSEDLAALAGYSSGGDRSEDFDRTLLSEIADLGDEEWVDVRAQVVDLWDVTHDSMAQVGLVADESAQMKFVKWAKNTDELPTLEEGVTYDFSSVITNEYEGKFSISLNKASSVVEAEQEVIPADGSVSATGTLVAIEDGSGLIKRCPEENCSRLVTNGRCAEHGEVDGEFDLRIKAILDDGQSAVRALFNDEMTEAVTGMSLEEAIEMAMETVDPTVVLNAFRDQLIGRTFEVSGPVIGDYFLVDDVAQTVYSSEQPGLEDGALDPARTQRQPAKRVFAQDLNQATHSFTRPEDGEEDRAPNLSLLPSGEAANRVFVVGTLMETKDVGTDSEYWRGTVMAASESVSVYAGEYQPEAMQVLSSTETPCYVAVIGKIHSYETDYGINVSLQPEHISVVDEAVRDSWVAETLDATQDRLDALESGETEEADAVLAVYEGNTDDVEAAVEDAVDELVAEMDVPETPAQ</sequence>
<dbReference type="EMBL" id="JAMQON010000010">
    <property type="protein sequence ID" value="MDS0261945.1"/>
    <property type="molecule type" value="Genomic_DNA"/>
</dbReference>
<proteinExistence type="predicted"/>
<evidence type="ECO:0000313" key="2">
    <source>
        <dbReference type="Proteomes" id="UP001259659"/>
    </source>
</evidence>
<dbReference type="Gene3D" id="2.40.50.140">
    <property type="entry name" value="Nucleic acid-binding proteins"/>
    <property type="match status" value="1"/>
</dbReference>
<dbReference type="CDD" id="cd04491">
    <property type="entry name" value="SoSSB_OBF"/>
    <property type="match status" value="1"/>
</dbReference>
<dbReference type="SUPFAM" id="SSF50249">
    <property type="entry name" value="Nucleic acid-binding proteins"/>
    <property type="match status" value="2"/>
</dbReference>
<dbReference type="Proteomes" id="UP001259659">
    <property type="component" value="Unassembled WGS sequence"/>
</dbReference>
<organism evidence="1 2">
    <name type="scientific">Haloarcula saliterrae</name>
    <dbReference type="NCBI Taxonomy" id="2950534"/>
    <lineage>
        <taxon>Archaea</taxon>
        <taxon>Methanobacteriati</taxon>
        <taxon>Methanobacteriota</taxon>
        <taxon>Stenosarchaea group</taxon>
        <taxon>Halobacteria</taxon>
        <taxon>Halobacteriales</taxon>
        <taxon>Haloarculaceae</taxon>
        <taxon>Haloarcula</taxon>
    </lineage>
</organism>
<protein>
    <recommendedName>
        <fullName evidence="3">Replication factor A</fullName>
    </recommendedName>
</protein>
<evidence type="ECO:0000313" key="1">
    <source>
        <dbReference type="EMBL" id="MDS0261945.1"/>
    </source>
</evidence>
<dbReference type="RefSeq" id="WP_310921793.1">
    <property type="nucleotide sequence ID" value="NZ_JAMQON010000010.1"/>
</dbReference>
<evidence type="ECO:0008006" key="3">
    <source>
        <dbReference type="Google" id="ProtNLM"/>
    </source>
</evidence>
<name>A0ABU2FI49_9EURY</name>
<keyword evidence="2" id="KW-1185">Reference proteome</keyword>
<reference evidence="1 2" key="1">
    <citation type="submission" date="2022-06" db="EMBL/GenBank/DDBJ databases">
        <title>Haloarcula sp. a new haloarchaeum isolate from saline soil.</title>
        <authorList>
            <person name="Strakova D."/>
            <person name="Galisteo C."/>
            <person name="Sanchez-Porro C."/>
            <person name="Ventosa A."/>
        </authorList>
    </citation>
    <scope>NUCLEOTIDE SEQUENCE [LARGE SCALE GENOMIC DNA]</scope>
    <source>
        <strain evidence="1 2">S1CR25-12</strain>
    </source>
</reference>